<accession>A0A0Y9X241</accession>
<keyword evidence="1" id="KW-0175">Coiled coil</keyword>
<evidence type="ECO:0000313" key="7">
    <source>
        <dbReference type="EMBL" id="SCN25978.1"/>
    </source>
</evidence>
<evidence type="ECO:0000313" key="4">
    <source>
        <dbReference type="EMBL" id="SCL94233.1"/>
    </source>
</evidence>
<name>A0A0Y9X241_PLABE</name>
<dbReference type="EMBL" id="LT160030">
    <property type="protein sequence ID" value="CXI50306.1"/>
    <property type="molecule type" value="Genomic_DNA"/>
</dbReference>
<gene>
    <name evidence="3" type="ORF">PBK173_000234000</name>
    <name evidence="7" type="ORF">PBNK65E_000226000</name>
    <name evidence="4" type="ORF">PBNK65NY_000224900</name>
    <name evidence="5" type="ORF">PBSP11A_000224700</name>
    <name evidence="6" type="ORF">PBSP11RLL_000224800</name>
</gene>
<dbReference type="EMBL" id="LT608258">
    <property type="protein sequence ID" value="SCM15967.1"/>
    <property type="molecule type" value="Genomic_DNA"/>
</dbReference>
<reference evidence="3 8" key="1">
    <citation type="submission" date="2016-02" db="EMBL/GenBank/DDBJ databases">
        <authorList>
            <consortium name="Pathogen Informatics"/>
        </authorList>
    </citation>
    <scope>NUCLEOTIDE SEQUENCE [LARGE SCALE GENOMIC DNA]</scope>
    <source>
        <strain evidence="3 8">K173</strain>
        <strain evidence="4 12">NK65 ny</strain>
        <strain evidence="7 11">NK65e</strain>
        <strain evidence="5 9">SP11 Antwerpcl1</strain>
        <strain evidence="6 10">SP11 RLL</strain>
    </source>
</reference>
<evidence type="ECO:0000313" key="12">
    <source>
        <dbReference type="Proteomes" id="UP000516480"/>
    </source>
</evidence>
<dbReference type="OrthoDB" id="371567at2759"/>
<protein>
    <submittedName>
        <fullName evidence="3">Uncharacterized protein</fullName>
    </submittedName>
</protein>
<dbReference type="OMA" id="LKNKWEN"/>
<dbReference type="EMBL" id="LT608146">
    <property type="protein sequence ID" value="SCL94233.1"/>
    <property type="molecule type" value="Genomic_DNA"/>
</dbReference>
<evidence type="ECO:0000313" key="3">
    <source>
        <dbReference type="EMBL" id="CXI50306.1"/>
    </source>
</evidence>
<evidence type="ECO:0000256" key="2">
    <source>
        <dbReference type="SAM" id="MobiDB-lite"/>
    </source>
</evidence>
<dbReference type="Proteomes" id="UP000219974">
    <property type="component" value="Chromosome 10"/>
</dbReference>
<evidence type="ECO:0000256" key="1">
    <source>
        <dbReference type="SAM" id="Coils"/>
    </source>
</evidence>
<dbReference type="Proteomes" id="UP000069549">
    <property type="component" value="Chromosome 10"/>
</dbReference>
<dbReference type="Proteomes" id="UP000219860">
    <property type="component" value="Chromosome 10"/>
</dbReference>
<feature type="region of interest" description="Disordered" evidence="2">
    <location>
        <begin position="1351"/>
        <end position="1377"/>
    </location>
</feature>
<evidence type="ECO:0000313" key="11">
    <source>
        <dbReference type="Proteomes" id="UP000220214"/>
    </source>
</evidence>
<organism evidence="3 8">
    <name type="scientific">Plasmodium berghei</name>
    <dbReference type="NCBI Taxonomy" id="5821"/>
    <lineage>
        <taxon>Eukaryota</taxon>
        <taxon>Sar</taxon>
        <taxon>Alveolata</taxon>
        <taxon>Apicomplexa</taxon>
        <taxon>Aconoidasida</taxon>
        <taxon>Haemosporida</taxon>
        <taxon>Plasmodiidae</taxon>
        <taxon>Plasmodium</taxon>
        <taxon>Plasmodium (Vinckeia)</taxon>
    </lineage>
</organism>
<evidence type="ECO:0000313" key="8">
    <source>
        <dbReference type="Proteomes" id="UP000069549"/>
    </source>
</evidence>
<dbReference type="Proteomes" id="UP000220214">
    <property type="component" value="Chromosome 10"/>
</dbReference>
<evidence type="ECO:0000313" key="10">
    <source>
        <dbReference type="Proteomes" id="UP000219974"/>
    </source>
</evidence>
<dbReference type="EMBL" id="LT608274">
    <property type="protein sequence ID" value="SCM17763.1"/>
    <property type="molecule type" value="Genomic_DNA"/>
</dbReference>
<dbReference type="Proteomes" id="UP000516480">
    <property type="component" value="Chromosome 10"/>
</dbReference>
<evidence type="ECO:0000313" key="6">
    <source>
        <dbReference type="EMBL" id="SCM17763.1"/>
    </source>
</evidence>
<dbReference type="EMBL" id="LT614636">
    <property type="protein sequence ID" value="SCN25978.1"/>
    <property type="molecule type" value="Genomic_DNA"/>
</dbReference>
<feature type="compositionally biased region" description="Basic and acidic residues" evidence="2">
    <location>
        <begin position="72"/>
        <end position="86"/>
    </location>
</feature>
<feature type="coiled-coil region" evidence="1">
    <location>
        <begin position="864"/>
        <end position="1063"/>
    </location>
</feature>
<dbReference type="VEuPathDB" id="PlasmoDB:PBANKA_1009200"/>
<feature type="compositionally biased region" description="Basic and acidic residues" evidence="2">
    <location>
        <begin position="1365"/>
        <end position="1377"/>
    </location>
</feature>
<feature type="region of interest" description="Disordered" evidence="2">
    <location>
        <begin position="63"/>
        <end position="86"/>
    </location>
</feature>
<evidence type="ECO:0000313" key="9">
    <source>
        <dbReference type="Proteomes" id="UP000219860"/>
    </source>
</evidence>
<evidence type="ECO:0000313" key="5">
    <source>
        <dbReference type="EMBL" id="SCM15967.1"/>
    </source>
</evidence>
<proteinExistence type="predicted"/>
<sequence>MQKIIDTYEIIGNIDEQKSISSSNVVNNDKSNFCNNDKETIKCIKQNELSGKKEKITTENIINNLKEGNNSDEGKNDKENPKKLESQKTVDVYKTFSNTAIHTSKTLSLENVKNENNNEKVNKFSDNKSEILDKQILIINEKSNKNNDQIIKKNGNFEIGKNESISEEELNNKTKGIDNINNGYNNINKNDGKISHKKHYKILIHAPACWKGNNFNSTPYVLAYDKSSNFLIYNESPLEIEKYIIDENDKNFENKILTILFYDSLDACHNCSNIIKKNEENCEKDEIPKPLSAFYLPICKIDLRNDSVKYRLALNTSSISSNININEAINLFNNSSKIIGQNINKFSLHFILKNNNYTGNDPYTFLKQTKFYGVPRSNLSTYTAKYKPNDSLNSNLMDRYQINSSKSQIIPLKPDNSEKKQFVSLERLKTKWENFAINNNEHLKDSLNGIKKINKPKTEEPKHGINGSQSLVGNVKSELLRKLNKEVIYEYSGKNILNFDGKITSKDKIESIKKEEKENTFDSIRIKYENKKNGSKMTNDVILNYTKNKSYYDLLSQNDDKSKINFDIKDDILPDDSASMIHVRQQRSIYTEKEKTNQSNYNNYDCNIHGDMDGESTLTNNFRTVNKIYSGVKELLKKQSMNKKNDSIYKDSNNAKVENMENYCESSIYSKNDDNKTGTHIQLDNLKNLNASNYVCLSNLKSEENLILAINEIKQWMEKIDDKMSTISYEKSELGIINNTNDTANGNNTGNVVVNEIGIGIQRGCFNDEKYNRILKFLIKIVKKNIKLKKMSTYKGCYLNIRNLYLMKKNEKIKFENKLLKKDYDNLNSKYKNVLVKLCKKIFLLKYYTTKDKSNYDKKYENMMRHLQSEKNNLLNIIEEKKFEQENNININMMLSDELKKLQEENESIISNNNSYKNELENINNKYQHLQNDFNKMKSEHEKLKIEHKNIKRENEHIKIEKETLIKELGDTKAKYFNMTGILQGEEKMYSKKIKELEEKLQKEKEEKKNIINDVKDEIDTFTKILEKKENENHKIKEKLKELKNIEEKYENAQINFDSLKKEFEKSFDEVQIILKEMIQKEKEYTNSYNKSIRSLEKEHKHIIDNLLTEKNVAIEQINFYKNMCKNQCNKIIVFDESLKAVEQLLEHILSQYPHILNEIGIKCRNNISNKSIGKIQYENIHAVKDNIKLIRKSLNHFKINSKFTIHNFVGDNQHGKKYHTDSISGTVVRGCNSRSVSLRHNKTNRFGSANRNGSKKCSHNNNDVNCHKNDYALKRYYNEDEKNDKISENISNFEYKKNNDKAELLRKKNINYSNNARSASTFSQNAKKKNIDIKKKIDIYSTLLQKTNNFSKLSSNNTDNTNNSDKEKNNFSTHDKNNKYYHFVSKNNDKMLDQIKQNQLSDMKIIDYSKGHKNIKNHIKKRQSQEYYEQGENIQCNLEDTYPDDGIINKEYSYKYRVNGNGKREEHYKIFSEENDLNNHGEDEIYDGKSPKKEKSNLYCENNDKYDNMNNEITELNNFDIVNMYEHLNYSSNVNTPDSLPTNIFTESDVKKKEKDHIINDDYEVTNNNIDKIEKMKPNNSKNINKFDKNNFNEVISFIEKNVIKNCEIKTL</sequence>